<dbReference type="SUPFAM" id="SSF52172">
    <property type="entry name" value="CheY-like"/>
    <property type="match status" value="1"/>
</dbReference>
<dbReference type="AlphaFoldDB" id="A0A9X2IP01"/>
<dbReference type="Gene3D" id="3.40.50.2300">
    <property type="match status" value="1"/>
</dbReference>
<comment type="caution">
    <text evidence="1">The sequence shown here is derived from an EMBL/GenBank/DDBJ whole genome shotgun (WGS) entry which is preliminary data.</text>
</comment>
<organism evidence="1 2">
    <name type="scientific">Halalkalibacter oceani</name>
    <dbReference type="NCBI Taxonomy" id="1653776"/>
    <lineage>
        <taxon>Bacteria</taxon>
        <taxon>Bacillati</taxon>
        <taxon>Bacillota</taxon>
        <taxon>Bacilli</taxon>
        <taxon>Bacillales</taxon>
        <taxon>Bacillaceae</taxon>
        <taxon>Halalkalibacter</taxon>
    </lineage>
</organism>
<gene>
    <name evidence="1" type="ORF">M3202_07525</name>
</gene>
<dbReference type="Proteomes" id="UP001139179">
    <property type="component" value="Unassembled WGS sequence"/>
</dbReference>
<keyword evidence="2" id="KW-1185">Reference proteome</keyword>
<dbReference type="RefSeq" id="WP_251222733.1">
    <property type="nucleotide sequence ID" value="NZ_JAMBOL010000004.1"/>
</dbReference>
<evidence type="ECO:0000313" key="1">
    <source>
        <dbReference type="EMBL" id="MCM3713932.1"/>
    </source>
</evidence>
<name>A0A9X2IP01_9BACI</name>
<reference evidence="1" key="1">
    <citation type="submission" date="2022-05" db="EMBL/GenBank/DDBJ databases">
        <title>Comparative Genomics of Spacecraft Associated Microbes.</title>
        <authorList>
            <person name="Tran M.T."/>
            <person name="Wright A."/>
            <person name="Seuylemezian A."/>
            <person name="Eisen J."/>
            <person name="Coil D."/>
        </authorList>
    </citation>
    <scope>NUCLEOTIDE SEQUENCE</scope>
    <source>
        <strain evidence="1">214.1.1</strain>
    </source>
</reference>
<evidence type="ECO:0008006" key="3">
    <source>
        <dbReference type="Google" id="ProtNLM"/>
    </source>
</evidence>
<dbReference type="EMBL" id="JAMBOL010000004">
    <property type="protein sequence ID" value="MCM3713932.1"/>
    <property type="molecule type" value="Genomic_DNA"/>
</dbReference>
<proteinExistence type="predicted"/>
<accession>A0A9X2IP01</accession>
<sequence length="135" mass="16108">MITEEALYTKTILIYQEYNGYKLLFETVLRDWGFTNLDVVESHEQVITKLKSKPVELLIYDFINHESVHTFSKVHKQLCLPFTICTAFQNLNIREQLRDFPHVDFVDKPLDIHLLREVVYHCLKERITQKNGYFS</sequence>
<protein>
    <recommendedName>
        <fullName evidence="3">Response regulatory domain-containing protein</fullName>
    </recommendedName>
</protein>
<dbReference type="InterPro" id="IPR011006">
    <property type="entry name" value="CheY-like_superfamily"/>
</dbReference>
<evidence type="ECO:0000313" key="2">
    <source>
        <dbReference type="Proteomes" id="UP001139179"/>
    </source>
</evidence>